<accession>A0A6J6F5E2</accession>
<dbReference type="AlphaFoldDB" id="A0A6J6F5E2"/>
<proteinExistence type="predicted"/>
<gene>
    <name evidence="2" type="ORF">UFOPK1493_02998</name>
</gene>
<feature type="region of interest" description="Disordered" evidence="1">
    <location>
        <begin position="1"/>
        <end position="76"/>
    </location>
</feature>
<name>A0A6J6F5E2_9ZZZZ</name>
<organism evidence="2">
    <name type="scientific">freshwater metagenome</name>
    <dbReference type="NCBI Taxonomy" id="449393"/>
    <lineage>
        <taxon>unclassified sequences</taxon>
        <taxon>metagenomes</taxon>
        <taxon>ecological metagenomes</taxon>
    </lineage>
</organism>
<protein>
    <submittedName>
        <fullName evidence="2">Unannotated protein</fullName>
    </submittedName>
</protein>
<evidence type="ECO:0000256" key="1">
    <source>
        <dbReference type="SAM" id="MobiDB-lite"/>
    </source>
</evidence>
<reference evidence="2" key="1">
    <citation type="submission" date="2020-05" db="EMBL/GenBank/DDBJ databases">
        <authorList>
            <person name="Chiriac C."/>
            <person name="Salcher M."/>
            <person name="Ghai R."/>
            <person name="Kavagutti S V."/>
        </authorList>
    </citation>
    <scope>NUCLEOTIDE SEQUENCE</scope>
</reference>
<evidence type="ECO:0000313" key="2">
    <source>
        <dbReference type="EMBL" id="CAB4580068.1"/>
    </source>
</evidence>
<feature type="compositionally biased region" description="Low complexity" evidence="1">
    <location>
        <begin position="35"/>
        <end position="53"/>
    </location>
</feature>
<dbReference type="EMBL" id="CAEZSR010000147">
    <property type="protein sequence ID" value="CAB4580068.1"/>
    <property type="molecule type" value="Genomic_DNA"/>
</dbReference>
<sequence>MRDVRPAQMPANTAASRFAAVARTRSPARVRERNSASAATTIGATTSVAVSSSPRRRMPTSNTGMPGGDGNAKPPPELVLIASASALSNWATPRVATTLITFGARPSRPTTMPSTPVPSIAAIASANGSTA</sequence>